<organism evidence="2 3">
    <name type="scientific">Triparma laevis f. longispina</name>
    <dbReference type="NCBI Taxonomy" id="1714387"/>
    <lineage>
        <taxon>Eukaryota</taxon>
        <taxon>Sar</taxon>
        <taxon>Stramenopiles</taxon>
        <taxon>Ochrophyta</taxon>
        <taxon>Bolidophyceae</taxon>
        <taxon>Parmales</taxon>
        <taxon>Triparmaceae</taxon>
        <taxon>Triparma</taxon>
    </lineage>
</organism>
<dbReference type="PANTHER" id="PTHR34203:SF13">
    <property type="entry name" value="EXPRESSED PROTEIN"/>
    <property type="match status" value="1"/>
</dbReference>
<dbReference type="EMBL" id="BRXW01000133">
    <property type="protein sequence ID" value="GMI09107.1"/>
    <property type="molecule type" value="Genomic_DNA"/>
</dbReference>
<dbReference type="InterPro" id="IPR006342">
    <property type="entry name" value="FkbM_mtfrase"/>
</dbReference>
<dbReference type="SUPFAM" id="SSF53335">
    <property type="entry name" value="S-adenosyl-L-methionine-dependent methyltransferases"/>
    <property type="match status" value="1"/>
</dbReference>
<proteinExistence type="predicted"/>
<accession>A0A9W7KRH5</accession>
<dbReference type="AlphaFoldDB" id="A0A9W7KRH5"/>
<dbReference type="OrthoDB" id="45755at2759"/>
<comment type="caution">
    <text evidence="2">The sequence shown here is derived from an EMBL/GenBank/DDBJ whole genome shotgun (WGS) entry which is preliminary data.</text>
</comment>
<protein>
    <recommendedName>
        <fullName evidence="1">Methyltransferase FkbM domain-containing protein</fullName>
    </recommendedName>
</protein>
<sequence>MIDGGAHIGFYTHLSLHHGCSALSIEPFPESRNYIEFTAKLNGNYDRLNLVDAVVSDEMRENVNFDGWMVERNSTLSTELKPSSIRIDDLYTKLYDGQKEILYVKLDVEGHELEAYSGLSKLLDNEITKPHHIFIEINTFDSRVPLSHASQAKLYADMLYDLNEKGYDIFPMEGEWSLKNEFLNSSSSSDPSLDSDSIMKAIIESQLEGCVSDLNLCITEMIAVRSDKVQEFNDYVIPDLLREQEVLRFKMREEVMRTIEQNGGSLKINESLDIIQENTDEGNKIPWATLFVRHPNSLDSAGYQIRYPFDISKTDNYFRRSVCLQMKVTEGECSSVVEQVKKFIKSHSAQQIGFVEF</sequence>
<dbReference type="PANTHER" id="PTHR34203">
    <property type="entry name" value="METHYLTRANSFERASE, FKBM FAMILY PROTEIN"/>
    <property type="match status" value="1"/>
</dbReference>
<gene>
    <name evidence="2" type="ORF">TrLO_g6993</name>
</gene>
<dbReference type="Gene3D" id="3.40.50.150">
    <property type="entry name" value="Vaccinia Virus protein VP39"/>
    <property type="match status" value="1"/>
</dbReference>
<reference evidence="3" key="1">
    <citation type="journal article" date="2023" name="Commun. Biol.">
        <title>Genome analysis of Parmales, the sister group of diatoms, reveals the evolutionary specialization of diatoms from phago-mixotrophs to photoautotrophs.</title>
        <authorList>
            <person name="Ban H."/>
            <person name="Sato S."/>
            <person name="Yoshikawa S."/>
            <person name="Yamada K."/>
            <person name="Nakamura Y."/>
            <person name="Ichinomiya M."/>
            <person name="Sato N."/>
            <person name="Blanc-Mathieu R."/>
            <person name="Endo H."/>
            <person name="Kuwata A."/>
            <person name="Ogata H."/>
        </authorList>
    </citation>
    <scope>NUCLEOTIDE SEQUENCE [LARGE SCALE GENOMIC DNA]</scope>
    <source>
        <strain evidence="3">NIES 3700</strain>
    </source>
</reference>
<dbReference type="Pfam" id="PF05050">
    <property type="entry name" value="Methyltransf_21"/>
    <property type="match status" value="1"/>
</dbReference>
<dbReference type="Proteomes" id="UP001165122">
    <property type="component" value="Unassembled WGS sequence"/>
</dbReference>
<name>A0A9W7KRH5_9STRA</name>
<evidence type="ECO:0000313" key="2">
    <source>
        <dbReference type="EMBL" id="GMI09107.1"/>
    </source>
</evidence>
<dbReference type="InterPro" id="IPR052514">
    <property type="entry name" value="SAM-dependent_MTase"/>
</dbReference>
<dbReference type="InterPro" id="IPR029063">
    <property type="entry name" value="SAM-dependent_MTases_sf"/>
</dbReference>
<keyword evidence="3" id="KW-1185">Reference proteome</keyword>
<evidence type="ECO:0000313" key="3">
    <source>
        <dbReference type="Proteomes" id="UP001165122"/>
    </source>
</evidence>
<feature type="domain" description="Methyltransferase FkbM" evidence="1">
    <location>
        <begin position="3"/>
        <end position="168"/>
    </location>
</feature>
<evidence type="ECO:0000259" key="1">
    <source>
        <dbReference type="Pfam" id="PF05050"/>
    </source>
</evidence>